<dbReference type="InterPro" id="IPR027417">
    <property type="entry name" value="P-loop_NTPase"/>
</dbReference>
<accession>A0ABS4BLA6</accession>
<evidence type="ECO:0008006" key="4">
    <source>
        <dbReference type="Google" id="ProtNLM"/>
    </source>
</evidence>
<feature type="region of interest" description="Disordered" evidence="1">
    <location>
        <begin position="1"/>
        <end position="42"/>
    </location>
</feature>
<keyword evidence="3" id="KW-1185">Reference proteome</keyword>
<evidence type="ECO:0000256" key="1">
    <source>
        <dbReference type="SAM" id="MobiDB-lite"/>
    </source>
</evidence>
<dbReference type="EMBL" id="JAGJCF010000017">
    <property type="protein sequence ID" value="MBP0617520.1"/>
    <property type="molecule type" value="Genomic_DNA"/>
</dbReference>
<gene>
    <name evidence="2" type="ORF">J6595_18185</name>
</gene>
<feature type="compositionally biased region" description="Basic and acidic residues" evidence="1">
    <location>
        <begin position="17"/>
        <end position="34"/>
    </location>
</feature>
<sequence>MTTDQSLDNRLAWGGEKATREPAERPDKSGRAKLGEGSGALGGEGAAEQIATVNELAAAVEATSIFRLVVLSTHRELQSFGGLQIARRLSGSGRATVLIDLTPDGSVGSQMGLPRDCAGYGDLLSGGAGLAEVIYRDHYTSTHFVPCGGFELEQADEAAFAHLSYVLDAFAEAYDCTVIEADAFDIPELPALLNENTAVVIAGLPHVDDRMIDVADDLRQIGIDDIVFMPMVRRDVRG</sequence>
<evidence type="ECO:0000313" key="2">
    <source>
        <dbReference type="EMBL" id="MBP0617520.1"/>
    </source>
</evidence>
<dbReference type="RefSeq" id="WP_209596399.1">
    <property type="nucleotide sequence ID" value="NZ_JAGJCF010000017.1"/>
</dbReference>
<comment type="caution">
    <text evidence="2">The sequence shown here is derived from an EMBL/GenBank/DDBJ whole genome shotgun (WGS) entry which is preliminary data.</text>
</comment>
<reference evidence="2 3" key="1">
    <citation type="submission" date="2021-04" db="EMBL/GenBank/DDBJ databases">
        <title>Whole genome sequence of Jiella sp. KSK16Y-1.</title>
        <authorList>
            <person name="Tuo L."/>
        </authorList>
    </citation>
    <scope>NUCLEOTIDE SEQUENCE [LARGE SCALE GENOMIC DNA]</scope>
    <source>
        <strain evidence="2 3">KSK16Y-1</strain>
    </source>
</reference>
<evidence type="ECO:0000313" key="3">
    <source>
        <dbReference type="Proteomes" id="UP000678276"/>
    </source>
</evidence>
<dbReference type="Gene3D" id="3.40.50.300">
    <property type="entry name" value="P-loop containing nucleotide triphosphate hydrolases"/>
    <property type="match status" value="1"/>
</dbReference>
<protein>
    <recommendedName>
        <fullName evidence="4">Exopolysaccharide biosynthesis protein</fullName>
    </recommendedName>
</protein>
<name>A0ABS4BLA6_9HYPH</name>
<dbReference type="SUPFAM" id="SSF52540">
    <property type="entry name" value="P-loop containing nucleoside triphosphate hydrolases"/>
    <property type="match status" value="1"/>
</dbReference>
<proteinExistence type="predicted"/>
<dbReference type="Proteomes" id="UP000678276">
    <property type="component" value="Unassembled WGS sequence"/>
</dbReference>
<organism evidence="2 3">
    <name type="scientific">Jiella mangrovi</name>
    <dbReference type="NCBI Taxonomy" id="2821407"/>
    <lineage>
        <taxon>Bacteria</taxon>
        <taxon>Pseudomonadati</taxon>
        <taxon>Pseudomonadota</taxon>
        <taxon>Alphaproteobacteria</taxon>
        <taxon>Hyphomicrobiales</taxon>
        <taxon>Aurantimonadaceae</taxon>
        <taxon>Jiella</taxon>
    </lineage>
</organism>